<dbReference type="EMBL" id="JRNN01000033">
    <property type="protein sequence ID" value="KGF36002.1"/>
    <property type="molecule type" value="Genomic_DNA"/>
</dbReference>
<protein>
    <submittedName>
        <fullName evidence="1">Uncharacterized protein</fullName>
    </submittedName>
</protein>
<reference evidence="1 2" key="1">
    <citation type="submission" date="2014-07" db="EMBL/GenBank/DDBJ databases">
        <authorList>
            <person name="McCorrison J."/>
            <person name="Sanka R."/>
            <person name="Torralba M."/>
            <person name="Gillis M."/>
            <person name="Haft D.H."/>
            <person name="Methe B."/>
            <person name="Sutton G."/>
            <person name="Nelson K.E."/>
        </authorList>
    </citation>
    <scope>NUCLEOTIDE SEQUENCE [LARGE SCALE GENOMIC DNA]</scope>
    <source>
        <strain evidence="1 2">DNF00853</strain>
    </source>
</reference>
<evidence type="ECO:0000313" key="2">
    <source>
        <dbReference type="Proteomes" id="UP000029556"/>
    </source>
</evidence>
<proteinExistence type="predicted"/>
<accession>A0A096AZK3</accession>
<dbReference type="AlphaFoldDB" id="A0A096AZK3"/>
<dbReference type="RefSeq" id="WP_036872041.1">
    <property type="nucleotide sequence ID" value="NZ_JRNN01000033.1"/>
</dbReference>
<dbReference type="OrthoDB" id="1037215at2"/>
<name>A0A096AZK3_9BACT</name>
<dbReference type="Proteomes" id="UP000029556">
    <property type="component" value="Unassembled WGS sequence"/>
</dbReference>
<organism evidence="1 2">
    <name type="scientific">Hoylesella buccalis DNF00853</name>
    <dbReference type="NCBI Taxonomy" id="1401074"/>
    <lineage>
        <taxon>Bacteria</taxon>
        <taxon>Pseudomonadati</taxon>
        <taxon>Bacteroidota</taxon>
        <taxon>Bacteroidia</taxon>
        <taxon>Bacteroidales</taxon>
        <taxon>Prevotellaceae</taxon>
        <taxon>Hoylesella</taxon>
    </lineage>
</organism>
<gene>
    <name evidence="1" type="ORF">HMPREF2137_03190</name>
</gene>
<sequence>MNYKIQSNPSGTRCIEVSDEHLASIQQYALLENLVDSTGIIDEDILNKLKLNVRSLLESEANHDKALLDLCLDVIYHANMKAFGLNQLVKLYIDWTKKQTEDKECVTSRED</sequence>
<evidence type="ECO:0000313" key="1">
    <source>
        <dbReference type="EMBL" id="KGF36002.1"/>
    </source>
</evidence>
<comment type="caution">
    <text evidence="1">The sequence shown here is derived from an EMBL/GenBank/DDBJ whole genome shotgun (WGS) entry which is preliminary data.</text>
</comment>